<dbReference type="HOGENOM" id="CLU_1371886_0_0_1"/>
<comment type="caution">
    <text evidence="2">The sequence shown here is derived from an EMBL/GenBank/DDBJ whole genome shotgun (WGS) entry which is preliminary data.</text>
</comment>
<dbReference type="EMBL" id="ADOT01000308">
    <property type="protein sequence ID" value="EGX43998.1"/>
    <property type="molecule type" value="Genomic_DNA"/>
</dbReference>
<dbReference type="RefSeq" id="XP_011127263.1">
    <property type="nucleotide sequence ID" value="XM_011128961.1"/>
</dbReference>
<evidence type="ECO:0000313" key="3">
    <source>
        <dbReference type="Proteomes" id="UP000008784"/>
    </source>
</evidence>
<organism evidence="2 3">
    <name type="scientific">Arthrobotrys oligospora (strain ATCC 24927 / CBS 115.81 / DSM 1491)</name>
    <name type="common">Nematode-trapping fungus</name>
    <name type="synonym">Didymozoophaga oligospora</name>
    <dbReference type="NCBI Taxonomy" id="756982"/>
    <lineage>
        <taxon>Eukaryota</taxon>
        <taxon>Fungi</taxon>
        <taxon>Dikarya</taxon>
        <taxon>Ascomycota</taxon>
        <taxon>Pezizomycotina</taxon>
        <taxon>Orbiliomycetes</taxon>
        <taxon>Orbiliales</taxon>
        <taxon>Orbiliaceae</taxon>
        <taxon>Orbilia</taxon>
        <taxon>Orbilia oligospora</taxon>
    </lineage>
</organism>
<dbReference type="OrthoDB" id="5275222at2759"/>
<keyword evidence="3" id="KW-1185">Reference proteome</keyword>
<protein>
    <submittedName>
        <fullName evidence="2">Uncharacterized protein</fullName>
    </submittedName>
</protein>
<dbReference type="AlphaFoldDB" id="G1XS01"/>
<dbReference type="Proteomes" id="UP000008784">
    <property type="component" value="Unassembled WGS sequence"/>
</dbReference>
<sequence>MHIDIFQPSQDPGEADSENVTTSNIKFQPHGREQMLSHIPQISNIRRTIRWFSLRFIKHHWRKRPEETPPTATEINRIDNAFCALWLWMEIPYDALNINPYMLETATSIFGTPVDLRCSAQDAAIRLGVYTFLRARITEIGPLRLKAMDKEVLVDITRISPCLTRYFKIGVPNIVMMNFGLQGIKNLIDLYHAFYTPHS</sequence>
<gene>
    <name evidence="2" type="ORF">AOL_s00210g159</name>
</gene>
<evidence type="ECO:0000313" key="2">
    <source>
        <dbReference type="EMBL" id="EGX43998.1"/>
    </source>
</evidence>
<dbReference type="InParanoid" id="G1XS01"/>
<evidence type="ECO:0000256" key="1">
    <source>
        <dbReference type="SAM" id="MobiDB-lite"/>
    </source>
</evidence>
<proteinExistence type="predicted"/>
<reference evidence="2 3" key="1">
    <citation type="journal article" date="2011" name="PLoS Pathog.">
        <title>Genomic and proteomic analyses of the fungus Arthrobotrys oligospora provide insights into nematode-trap formation.</title>
        <authorList>
            <person name="Yang J."/>
            <person name="Wang L."/>
            <person name="Ji X."/>
            <person name="Feng Y."/>
            <person name="Li X."/>
            <person name="Zou C."/>
            <person name="Xu J."/>
            <person name="Ren Y."/>
            <person name="Mi Q."/>
            <person name="Wu J."/>
            <person name="Liu S."/>
            <person name="Liu Y."/>
            <person name="Huang X."/>
            <person name="Wang H."/>
            <person name="Niu X."/>
            <person name="Li J."/>
            <person name="Liang L."/>
            <person name="Luo Y."/>
            <person name="Ji K."/>
            <person name="Zhou W."/>
            <person name="Yu Z."/>
            <person name="Li G."/>
            <person name="Liu Y."/>
            <person name="Li L."/>
            <person name="Qiao M."/>
            <person name="Feng L."/>
            <person name="Zhang K.-Q."/>
        </authorList>
    </citation>
    <scope>NUCLEOTIDE SEQUENCE [LARGE SCALE GENOMIC DNA]</scope>
    <source>
        <strain evidence="3">ATCC 24927 / CBS 115.81 / DSM 1491</strain>
    </source>
</reference>
<name>G1XS01_ARTOA</name>
<dbReference type="GeneID" id="22898156"/>
<feature type="region of interest" description="Disordered" evidence="1">
    <location>
        <begin position="1"/>
        <end position="21"/>
    </location>
</feature>
<accession>G1XS01</accession>